<evidence type="ECO:0000313" key="2">
    <source>
        <dbReference type="Proteomes" id="UP000827976"/>
    </source>
</evidence>
<name>A0ACB7WSB4_DIOAL</name>
<accession>A0ACB7WSB4</accession>
<proteinExistence type="predicted"/>
<comment type="caution">
    <text evidence="1">The sequence shown here is derived from an EMBL/GenBank/DDBJ whole genome shotgun (WGS) entry which is preliminary data.</text>
</comment>
<gene>
    <name evidence="1" type="ORF">IHE45_02G088500</name>
</gene>
<evidence type="ECO:0000313" key="1">
    <source>
        <dbReference type="EMBL" id="KAH7691016.1"/>
    </source>
</evidence>
<dbReference type="Proteomes" id="UP000827976">
    <property type="component" value="Chromosome 2"/>
</dbReference>
<protein>
    <submittedName>
        <fullName evidence="1">Uncharacterized protein</fullName>
    </submittedName>
</protein>
<reference evidence="2" key="1">
    <citation type="journal article" date="2022" name="Nat. Commun.">
        <title>Chromosome evolution and the genetic basis of agronomically important traits in greater yam.</title>
        <authorList>
            <person name="Bredeson J.V."/>
            <person name="Lyons J.B."/>
            <person name="Oniyinde I.O."/>
            <person name="Okereke N.R."/>
            <person name="Kolade O."/>
            <person name="Nnabue I."/>
            <person name="Nwadili C.O."/>
            <person name="Hribova E."/>
            <person name="Parker M."/>
            <person name="Nwogha J."/>
            <person name="Shu S."/>
            <person name="Carlson J."/>
            <person name="Kariba R."/>
            <person name="Muthemba S."/>
            <person name="Knop K."/>
            <person name="Barton G.J."/>
            <person name="Sherwood A.V."/>
            <person name="Lopez-Montes A."/>
            <person name="Asiedu R."/>
            <person name="Jamnadass R."/>
            <person name="Muchugi A."/>
            <person name="Goodstein D."/>
            <person name="Egesi C.N."/>
            <person name="Featherston J."/>
            <person name="Asfaw A."/>
            <person name="Simpson G.G."/>
            <person name="Dolezel J."/>
            <person name="Hendre P.S."/>
            <person name="Van Deynze A."/>
            <person name="Kumar P.L."/>
            <person name="Obidiegwu J.E."/>
            <person name="Bhattacharjee R."/>
            <person name="Rokhsar D.S."/>
        </authorList>
    </citation>
    <scope>NUCLEOTIDE SEQUENCE [LARGE SCALE GENOMIC DNA]</scope>
    <source>
        <strain evidence="2">cv. TDa95/00328</strain>
    </source>
</reference>
<organism evidence="1 2">
    <name type="scientific">Dioscorea alata</name>
    <name type="common">Purple yam</name>
    <dbReference type="NCBI Taxonomy" id="55571"/>
    <lineage>
        <taxon>Eukaryota</taxon>
        <taxon>Viridiplantae</taxon>
        <taxon>Streptophyta</taxon>
        <taxon>Embryophyta</taxon>
        <taxon>Tracheophyta</taxon>
        <taxon>Spermatophyta</taxon>
        <taxon>Magnoliopsida</taxon>
        <taxon>Liliopsida</taxon>
        <taxon>Dioscoreales</taxon>
        <taxon>Dioscoreaceae</taxon>
        <taxon>Dioscorea</taxon>
    </lineage>
</organism>
<dbReference type="EMBL" id="CM037012">
    <property type="protein sequence ID" value="KAH7691016.1"/>
    <property type="molecule type" value="Genomic_DNA"/>
</dbReference>
<keyword evidence="2" id="KW-1185">Reference proteome</keyword>
<sequence length="256" mass="28204">MARMAAKNEEQQQQRQTLIAPIPQSLIFGLGLGFLCLSRSQSLSVGIKLADGALKASKLLHKSQLQSPTSPHSILTASKAIIKAYKLSSNLKPTQSSPRIALPISSKRIKACLGAANLIRYAGHGFMGLGFLNGGYKISKNLVKVLEGFGALELDAVTRNGLKSLGLGVKTAIVLGEIELLVSIRQWRRSRCRFARDKGLRYGVCLNSKRHDFCYLMRQMPVDHLVLFDRDDACLENHYNVRIFELLSLSIPVTNS</sequence>